<reference evidence="4" key="1">
    <citation type="submission" date="2020-05" db="EMBL/GenBank/DDBJ databases">
        <authorList>
            <person name="Chiriac C."/>
            <person name="Salcher M."/>
            <person name="Ghai R."/>
            <person name="Kavagutti S V."/>
        </authorList>
    </citation>
    <scope>NUCLEOTIDE SEQUENCE</scope>
</reference>
<sequence>MDQLIILLYTAFGNNFTYYLKTHNYHWTVLGPDFPQYHKMLQHIYEDAQAAIDDYAEQLRRLGVFPKGDYRDIMSETELTDAIEAVTDPVRIWQNIAADLDIIINTLQDTFDQATGVREYGLQNFLADRINEHRQTQWMVQAILADSANADTPAATARETSATRDTADACPVATQDIAVNLKNRQTAIDKAHYGPLDPAQPNKTFWAAKAQMWSITADEARTSRCGNCAAFNQTTTILDCIDAGLAAGGSGESDAWSTIQAGDLGYCEAWDFKCAASRTCDAWIAGGPIH</sequence>
<evidence type="ECO:0000259" key="2">
    <source>
        <dbReference type="Pfam" id="PF00210"/>
    </source>
</evidence>
<dbReference type="PRINTS" id="PR01346">
    <property type="entry name" value="HELNAPAPROT"/>
</dbReference>
<organism evidence="4">
    <name type="scientific">uncultured Caudovirales phage</name>
    <dbReference type="NCBI Taxonomy" id="2100421"/>
    <lineage>
        <taxon>Viruses</taxon>
        <taxon>Duplodnaviria</taxon>
        <taxon>Heunggongvirae</taxon>
        <taxon>Uroviricota</taxon>
        <taxon>Caudoviricetes</taxon>
        <taxon>Peduoviridae</taxon>
        <taxon>Maltschvirus</taxon>
        <taxon>Maltschvirus maltsch</taxon>
    </lineage>
</organism>
<dbReference type="InterPro" id="IPR009078">
    <property type="entry name" value="Ferritin-like_SF"/>
</dbReference>
<dbReference type="Pfam" id="PF00210">
    <property type="entry name" value="Ferritin"/>
    <property type="match status" value="1"/>
</dbReference>
<dbReference type="Gene3D" id="1.20.1260.10">
    <property type="match status" value="1"/>
</dbReference>
<dbReference type="PANTHER" id="PTHR42932">
    <property type="entry name" value="GENERAL STRESS PROTEIN 20U"/>
    <property type="match status" value="1"/>
</dbReference>
<accession>A0A6J7WQS6</accession>
<dbReference type="GO" id="GO:0008199">
    <property type="term" value="F:ferric iron binding"/>
    <property type="evidence" value="ECO:0007669"/>
    <property type="project" value="InterPro"/>
</dbReference>
<dbReference type="CDD" id="cd01043">
    <property type="entry name" value="DPS"/>
    <property type="match status" value="1"/>
</dbReference>
<evidence type="ECO:0000256" key="1">
    <source>
        <dbReference type="ARBA" id="ARBA00009497"/>
    </source>
</evidence>
<dbReference type="EMBL" id="LR798270">
    <property type="protein sequence ID" value="CAB5219105.1"/>
    <property type="molecule type" value="Genomic_DNA"/>
</dbReference>
<dbReference type="InterPro" id="IPR008331">
    <property type="entry name" value="Ferritin_DPS_dom"/>
</dbReference>
<dbReference type="GO" id="GO:0003677">
    <property type="term" value="F:DNA binding"/>
    <property type="evidence" value="ECO:0007669"/>
    <property type="project" value="UniProtKB-KW"/>
</dbReference>
<keyword evidence="4" id="KW-0238">DNA-binding</keyword>
<protein>
    <submittedName>
        <fullName evidence="4">DNA-binding protein Dps</fullName>
    </submittedName>
</protein>
<dbReference type="SUPFAM" id="SSF47240">
    <property type="entry name" value="Ferritin-like"/>
    <property type="match status" value="1"/>
</dbReference>
<dbReference type="PANTHER" id="PTHR42932:SF1">
    <property type="entry name" value="GENERAL STRESS PROTEIN 20U"/>
    <property type="match status" value="1"/>
</dbReference>
<dbReference type="InterPro" id="IPR012347">
    <property type="entry name" value="Ferritin-like"/>
</dbReference>
<evidence type="ECO:0000313" key="4">
    <source>
        <dbReference type="EMBL" id="CAB5219105.1"/>
    </source>
</evidence>
<name>A0A6J7WQS6_9CAUD</name>
<gene>
    <name evidence="3" type="ORF">UFOVP109_17</name>
    <name evidence="4" type="ORF">UFOVP224_30</name>
</gene>
<dbReference type="EMBL" id="LR796227">
    <property type="protein sequence ID" value="CAB4128002.1"/>
    <property type="molecule type" value="Genomic_DNA"/>
</dbReference>
<feature type="domain" description="Ferritin/DPS" evidence="2">
    <location>
        <begin position="11"/>
        <end position="146"/>
    </location>
</feature>
<dbReference type="InterPro" id="IPR002177">
    <property type="entry name" value="DPS_DNA-bd"/>
</dbReference>
<proteinExistence type="inferred from homology"/>
<comment type="similarity">
    <text evidence="1">Belongs to the Dps family.</text>
</comment>
<evidence type="ECO:0000313" key="3">
    <source>
        <dbReference type="EMBL" id="CAB4128002.1"/>
    </source>
</evidence>